<keyword evidence="1" id="KW-1133">Transmembrane helix</keyword>
<evidence type="ECO:0000313" key="3">
    <source>
        <dbReference type="Proteomes" id="UP001596044"/>
    </source>
</evidence>
<name>A0ABW0K4G0_9BACL</name>
<evidence type="ECO:0008006" key="4">
    <source>
        <dbReference type="Google" id="ProtNLM"/>
    </source>
</evidence>
<protein>
    <recommendedName>
        <fullName evidence="4">EfeO-type cupredoxin-like domain-containing protein</fullName>
    </recommendedName>
</protein>
<keyword evidence="3" id="KW-1185">Reference proteome</keyword>
<feature type="transmembrane region" description="Helical" evidence="1">
    <location>
        <begin position="6"/>
        <end position="23"/>
    </location>
</feature>
<dbReference type="RefSeq" id="WP_270884108.1">
    <property type="nucleotide sequence ID" value="NZ_JAQFVF010000061.1"/>
</dbReference>
<feature type="transmembrane region" description="Helical" evidence="1">
    <location>
        <begin position="114"/>
        <end position="130"/>
    </location>
</feature>
<sequence length="294" mass="31578">MLLQAGSLVLILLYTSYIIFYSYRRKELISKKMGAFTALAAAFMSSASAAIVAVMSFGDYLIVAVGVALLYAIAAGYVAGKSYSPMTAINGAITGLLGAGIGSLLGILLFGADRTVLIVDTVFIVVMFLFQKTMEWQSRQPGIQAQSKPAKKNKQKLVVQKASYISTVILSVICFIFGFGVLIGKNHIHIGQIGKPQSQMAAIDEKNDMQVATIQLSHAGISPPNTDFKAKQMMKVIVKVEPNAETGLKLISDVLGIKADLKNGDNMFLMNNPQPGTYAYTVEPGGYKGTFTVK</sequence>
<organism evidence="2 3">
    <name type="scientific">Paenibacillus aestuarii</name>
    <dbReference type="NCBI Taxonomy" id="516965"/>
    <lineage>
        <taxon>Bacteria</taxon>
        <taxon>Bacillati</taxon>
        <taxon>Bacillota</taxon>
        <taxon>Bacilli</taxon>
        <taxon>Bacillales</taxon>
        <taxon>Paenibacillaceae</taxon>
        <taxon>Paenibacillus</taxon>
    </lineage>
</organism>
<feature type="transmembrane region" description="Helical" evidence="1">
    <location>
        <begin position="35"/>
        <end position="54"/>
    </location>
</feature>
<feature type="transmembrane region" description="Helical" evidence="1">
    <location>
        <begin position="60"/>
        <end position="80"/>
    </location>
</feature>
<gene>
    <name evidence="2" type="ORF">ACFPOG_04685</name>
</gene>
<feature type="transmembrane region" description="Helical" evidence="1">
    <location>
        <begin position="87"/>
        <end position="108"/>
    </location>
</feature>
<dbReference type="Gene3D" id="2.60.40.420">
    <property type="entry name" value="Cupredoxins - blue copper proteins"/>
    <property type="match status" value="1"/>
</dbReference>
<reference evidence="3" key="1">
    <citation type="journal article" date="2019" name="Int. J. Syst. Evol. Microbiol.">
        <title>The Global Catalogue of Microorganisms (GCM) 10K type strain sequencing project: providing services to taxonomists for standard genome sequencing and annotation.</title>
        <authorList>
            <consortium name="The Broad Institute Genomics Platform"/>
            <consortium name="The Broad Institute Genome Sequencing Center for Infectious Disease"/>
            <person name="Wu L."/>
            <person name="Ma J."/>
        </authorList>
    </citation>
    <scope>NUCLEOTIDE SEQUENCE [LARGE SCALE GENOMIC DNA]</scope>
    <source>
        <strain evidence="3">KACC 11904</strain>
    </source>
</reference>
<keyword evidence="1" id="KW-0472">Membrane</keyword>
<dbReference type="InterPro" id="IPR008972">
    <property type="entry name" value="Cupredoxin"/>
</dbReference>
<keyword evidence="1" id="KW-0812">Transmembrane</keyword>
<accession>A0ABW0K4G0</accession>
<comment type="caution">
    <text evidence="2">The sequence shown here is derived from an EMBL/GenBank/DDBJ whole genome shotgun (WGS) entry which is preliminary data.</text>
</comment>
<dbReference type="EMBL" id="JBHSMJ010000008">
    <property type="protein sequence ID" value="MFC5447542.1"/>
    <property type="molecule type" value="Genomic_DNA"/>
</dbReference>
<evidence type="ECO:0000256" key="1">
    <source>
        <dbReference type="SAM" id="Phobius"/>
    </source>
</evidence>
<proteinExistence type="predicted"/>
<feature type="transmembrane region" description="Helical" evidence="1">
    <location>
        <begin position="162"/>
        <end position="183"/>
    </location>
</feature>
<dbReference type="Proteomes" id="UP001596044">
    <property type="component" value="Unassembled WGS sequence"/>
</dbReference>
<evidence type="ECO:0000313" key="2">
    <source>
        <dbReference type="EMBL" id="MFC5447542.1"/>
    </source>
</evidence>